<name>A0A2H1VUP3_SPOFR</name>
<feature type="transmembrane region" description="Helical" evidence="5">
    <location>
        <begin position="462"/>
        <end position="481"/>
    </location>
</feature>
<comment type="subcellular location">
    <subcellularLocation>
        <location evidence="1">Membrane</location>
        <topology evidence="1">Multi-pass membrane protein</topology>
    </subcellularLocation>
</comment>
<dbReference type="InterPro" id="IPR005828">
    <property type="entry name" value="MFS_sugar_transport-like"/>
</dbReference>
<gene>
    <name evidence="7" type="ORF">SFRICE_028278</name>
</gene>
<feature type="transmembrane region" description="Helical" evidence="5">
    <location>
        <begin position="146"/>
        <end position="163"/>
    </location>
</feature>
<feature type="transmembrane region" description="Helical" evidence="5">
    <location>
        <begin position="487"/>
        <end position="507"/>
    </location>
</feature>
<dbReference type="PROSITE" id="PS50850">
    <property type="entry name" value="MFS"/>
    <property type="match status" value="1"/>
</dbReference>
<dbReference type="Pfam" id="PF00083">
    <property type="entry name" value="Sugar_tr"/>
    <property type="match status" value="1"/>
</dbReference>
<sequence>MSLRFNPLILKNYEVASNFIADSIKITMERDRRVSSTVRLLESDFEDDYIVKSIGAFGVWQATVCVIAAFVRLTAIWNMLSIVFLTPTTEFICTQFENNATIKAENSTCYSNCVEYKYYEDLFDETLISEFGLICENAWKASFTQSMLMFGFLVGVSLFGWISDRYGRRIGLIISSFLNIVFMSAVPFSPSYWIFNGLRFFIGMASGGAMIISLVFIIEIVGPQHREAAGSLAIMPDGLAQALLSVFAYFAVDWRMFLMEYAITSFFIYVFIICLPESPRWLMSKGNGEKALEVLTRAAKRNKLNTSAIRENIAMALDEMLVNDKEVRKSSYLDLFRTKKIALKTISSIMIWISAGACYFGINQYITFIGSNVYLIVILLGSIQIPTCPLAMMMNKTFGRRISTVVTLSVIGITMTILIFVPPGHTGCTILGIIGFAATCTTFGVLCVYVSELFPTPLRTMAYGLSSAGAKIGAMVAPFVATINPHWIPSLIFAVLPFIASMFCVILPETKGRQLQDII</sequence>
<protein>
    <submittedName>
        <fullName evidence="7">SFRICE_028278</fullName>
    </submittedName>
</protein>
<dbReference type="InterPro" id="IPR020846">
    <property type="entry name" value="MFS_dom"/>
</dbReference>
<evidence type="ECO:0000313" key="7">
    <source>
        <dbReference type="EMBL" id="SOQ44555.1"/>
    </source>
</evidence>
<dbReference type="AlphaFoldDB" id="A0A2H1VUP3"/>
<evidence type="ECO:0000259" key="6">
    <source>
        <dbReference type="PROSITE" id="PS50850"/>
    </source>
</evidence>
<feature type="domain" description="Major facilitator superfamily (MFS) profile" evidence="6">
    <location>
        <begin position="67"/>
        <end position="512"/>
    </location>
</feature>
<feature type="transmembrane region" description="Helical" evidence="5">
    <location>
        <begin position="430"/>
        <end position="450"/>
    </location>
</feature>
<dbReference type="GO" id="GO:0022857">
    <property type="term" value="F:transmembrane transporter activity"/>
    <property type="evidence" value="ECO:0007669"/>
    <property type="project" value="InterPro"/>
</dbReference>
<organism evidence="7">
    <name type="scientific">Spodoptera frugiperda</name>
    <name type="common">Fall armyworm</name>
    <dbReference type="NCBI Taxonomy" id="7108"/>
    <lineage>
        <taxon>Eukaryota</taxon>
        <taxon>Metazoa</taxon>
        <taxon>Ecdysozoa</taxon>
        <taxon>Arthropoda</taxon>
        <taxon>Hexapoda</taxon>
        <taxon>Insecta</taxon>
        <taxon>Pterygota</taxon>
        <taxon>Neoptera</taxon>
        <taxon>Endopterygota</taxon>
        <taxon>Lepidoptera</taxon>
        <taxon>Glossata</taxon>
        <taxon>Ditrysia</taxon>
        <taxon>Noctuoidea</taxon>
        <taxon>Noctuidae</taxon>
        <taxon>Amphipyrinae</taxon>
        <taxon>Spodoptera</taxon>
    </lineage>
</organism>
<dbReference type="PANTHER" id="PTHR24064">
    <property type="entry name" value="SOLUTE CARRIER FAMILY 22 MEMBER"/>
    <property type="match status" value="1"/>
</dbReference>
<dbReference type="Gene3D" id="1.20.1250.20">
    <property type="entry name" value="MFS general substrate transporter like domains"/>
    <property type="match status" value="1"/>
</dbReference>
<dbReference type="InterPro" id="IPR036259">
    <property type="entry name" value="MFS_trans_sf"/>
</dbReference>
<accession>A0A2H1VUP3</accession>
<feature type="transmembrane region" description="Helical" evidence="5">
    <location>
        <begin position="374"/>
        <end position="393"/>
    </location>
</feature>
<dbReference type="EMBL" id="ODYU01004551">
    <property type="protein sequence ID" value="SOQ44555.1"/>
    <property type="molecule type" value="Genomic_DNA"/>
</dbReference>
<feature type="transmembrane region" description="Helical" evidence="5">
    <location>
        <begin position="170"/>
        <end position="188"/>
    </location>
</feature>
<feature type="transmembrane region" description="Helical" evidence="5">
    <location>
        <begin position="200"/>
        <end position="221"/>
    </location>
</feature>
<reference evidence="7" key="1">
    <citation type="submission" date="2016-07" db="EMBL/GenBank/DDBJ databases">
        <authorList>
            <person name="Bretaudeau A."/>
        </authorList>
    </citation>
    <scope>NUCLEOTIDE SEQUENCE</scope>
    <source>
        <strain evidence="7">Rice</strain>
        <tissue evidence="7">Whole body</tissue>
    </source>
</reference>
<keyword evidence="3 5" id="KW-1133">Transmembrane helix</keyword>
<evidence type="ECO:0000256" key="1">
    <source>
        <dbReference type="ARBA" id="ARBA00004141"/>
    </source>
</evidence>
<dbReference type="PROSITE" id="PS00217">
    <property type="entry name" value="SUGAR_TRANSPORT_2"/>
    <property type="match status" value="1"/>
</dbReference>
<feature type="transmembrane region" description="Helical" evidence="5">
    <location>
        <begin position="405"/>
        <end position="424"/>
    </location>
</feature>
<feature type="transmembrane region" description="Helical" evidence="5">
    <location>
        <begin position="341"/>
        <end position="362"/>
    </location>
</feature>
<feature type="transmembrane region" description="Helical" evidence="5">
    <location>
        <begin position="233"/>
        <end position="252"/>
    </location>
</feature>
<dbReference type="GO" id="GO:0016020">
    <property type="term" value="C:membrane"/>
    <property type="evidence" value="ECO:0007669"/>
    <property type="project" value="UniProtKB-SubCell"/>
</dbReference>
<evidence type="ECO:0000256" key="4">
    <source>
        <dbReference type="ARBA" id="ARBA00023136"/>
    </source>
</evidence>
<feature type="transmembrane region" description="Helical" evidence="5">
    <location>
        <begin position="258"/>
        <end position="275"/>
    </location>
</feature>
<keyword evidence="4 5" id="KW-0472">Membrane</keyword>
<evidence type="ECO:0000256" key="2">
    <source>
        <dbReference type="ARBA" id="ARBA00022692"/>
    </source>
</evidence>
<evidence type="ECO:0000256" key="3">
    <source>
        <dbReference type="ARBA" id="ARBA00022989"/>
    </source>
</evidence>
<dbReference type="InterPro" id="IPR005829">
    <property type="entry name" value="Sugar_transporter_CS"/>
</dbReference>
<proteinExistence type="predicted"/>
<feature type="transmembrane region" description="Helical" evidence="5">
    <location>
        <begin position="49"/>
        <end position="71"/>
    </location>
</feature>
<dbReference type="SUPFAM" id="SSF103473">
    <property type="entry name" value="MFS general substrate transporter"/>
    <property type="match status" value="1"/>
</dbReference>
<evidence type="ECO:0000256" key="5">
    <source>
        <dbReference type="SAM" id="Phobius"/>
    </source>
</evidence>
<keyword evidence="2 5" id="KW-0812">Transmembrane</keyword>